<dbReference type="RefSeq" id="WP_091652259.1">
    <property type="nucleotide sequence ID" value="NZ_FNHQ01000033.1"/>
</dbReference>
<dbReference type="STRING" id="349095.SAMN05660299_02394"/>
<accession>A0A1G9ZUV8</accession>
<proteinExistence type="predicted"/>
<keyword evidence="2" id="KW-1185">Reference proteome</keyword>
<organism evidence="1 2">
    <name type="scientific">Megasphaera paucivorans</name>
    <dbReference type="NCBI Taxonomy" id="349095"/>
    <lineage>
        <taxon>Bacteria</taxon>
        <taxon>Bacillati</taxon>
        <taxon>Bacillota</taxon>
        <taxon>Negativicutes</taxon>
        <taxon>Veillonellales</taxon>
        <taxon>Veillonellaceae</taxon>
        <taxon>Megasphaera</taxon>
    </lineage>
</organism>
<name>A0A1G9ZUV8_9FIRM</name>
<dbReference type="OrthoDB" id="4986073at2"/>
<dbReference type="InterPro" id="IPR043128">
    <property type="entry name" value="Rev_trsase/Diguanyl_cyclase"/>
</dbReference>
<dbReference type="AlphaFoldDB" id="A0A1G9ZUV8"/>
<evidence type="ECO:0000313" key="2">
    <source>
        <dbReference type="Proteomes" id="UP000199309"/>
    </source>
</evidence>
<dbReference type="Gene3D" id="3.30.70.270">
    <property type="match status" value="1"/>
</dbReference>
<dbReference type="Proteomes" id="UP000199309">
    <property type="component" value="Unassembled WGS sequence"/>
</dbReference>
<dbReference type="EMBL" id="FNHQ01000033">
    <property type="protein sequence ID" value="SDN24964.1"/>
    <property type="molecule type" value="Genomic_DNA"/>
</dbReference>
<sequence length="350" mass="40239">MAAVSKSGFCAVDIIYDITTDFQDKKLLYDTYKELNLDVADIHISFVPPYTFDETFITKTVQYHYNQYRFNKNQTCLTIFYDVYKRLYLSNIPVVYLSPTIYDICNDIRKAQADFLLQISRESQLIIIDVVIDERDNYSPLNTNEYQLTFENINVMKQVYLFAKKIQASVISVTETEFLLFSTRAIVENQTDKFHKFSLFDDIQKHTVSTVSVGIGFGKTAMEAKYHARLGVKRAISGGGNQLFLVYDLETIRGPIGNEKEYDLNISNSFLSISQQTGVSSVTLCKLHNMIVAQGKNEFTTAEIADALHVTPRTIDRIVLKLMQFDYCFESGKKYQQKNGRPSRILKFKI</sequence>
<evidence type="ECO:0000313" key="1">
    <source>
        <dbReference type="EMBL" id="SDN24964.1"/>
    </source>
</evidence>
<evidence type="ECO:0008006" key="3">
    <source>
        <dbReference type="Google" id="ProtNLM"/>
    </source>
</evidence>
<gene>
    <name evidence="1" type="ORF">SAMN05660299_02394</name>
</gene>
<reference evidence="1 2" key="1">
    <citation type="submission" date="2016-10" db="EMBL/GenBank/DDBJ databases">
        <authorList>
            <person name="de Groot N.N."/>
        </authorList>
    </citation>
    <scope>NUCLEOTIDE SEQUENCE [LARGE SCALE GENOMIC DNA]</scope>
    <source>
        <strain evidence="1 2">DSM 16981</strain>
    </source>
</reference>
<protein>
    <recommendedName>
        <fullName evidence="3">HTH domain-containing protein</fullName>
    </recommendedName>
</protein>